<feature type="domain" description="Fido" evidence="3">
    <location>
        <begin position="114"/>
        <end position="270"/>
    </location>
</feature>
<dbReference type="Proteomes" id="UP000306196">
    <property type="component" value="Unassembled WGS sequence"/>
</dbReference>
<dbReference type="InterPro" id="IPR025230">
    <property type="entry name" value="DUF4172"/>
</dbReference>
<evidence type="ECO:0000259" key="3">
    <source>
        <dbReference type="PROSITE" id="PS51459"/>
    </source>
</evidence>
<dbReference type="PANTHER" id="PTHR13504">
    <property type="entry name" value="FIDO DOMAIN-CONTAINING PROTEIN DDB_G0283145"/>
    <property type="match status" value="1"/>
</dbReference>
<dbReference type="GO" id="GO:0005524">
    <property type="term" value="F:ATP binding"/>
    <property type="evidence" value="ECO:0007669"/>
    <property type="project" value="UniProtKB-KW"/>
</dbReference>
<proteinExistence type="predicted"/>
<sequence length="371" mass="42154">MPIWNWQQEDWPQFRYDTAKLSGLEAEFLRNSGIFIGAIKHVTDDDRHQLIVELISDEALNTSEIEGEILNRDSLQSSIRRNFGLTTDNRKIPAAEQGIAQMMVELYRQFDTPLSNELLFHWHEMLMNGRRDIKDVGGYRTHDSAMQVVSGPLHEPKIHFEAPPSKSIPAEMKRFIEWFDRTGPGGKSPLPILTRAGIAHLYFVCIHPFEDGNGRIGRAVAEKAISEGLGHSTLVALSQTINRARKVYYAMLEGSNKHNEITDWLVYFAQAVLDAQAQAQRMVEFIIAKTKYFDRLRGQLNDRQQKAILRMMQEGPDGFKGGLNAEKYISLTGTSRATATRDLQDLVEKDALIQVGSLKSTRYHLPITFKL</sequence>
<dbReference type="SUPFAM" id="SSF140931">
    <property type="entry name" value="Fic-like"/>
    <property type="match status" value="1"/>
</dbReference>
<accession>A0A5R8KIV7</accession>
<dbReference type="Pfam" id="PF13776">
    <property type="entry name" value="DUF4172"/>
    <property type="match status" value="1"/>
</dbReference>
<gene>
    <name evidence="4" type="ORF">FEM03_08155</name>
</gene>
<organism evidence="4 5">
    <name type="scientific">Phragmitibacter flavus</name>
    <dbReference type="NCBI Taxonomy" id="2576071"/>
    <lineage>
        <taxon>Bacteria</taxon>
        <taxon>Pseudomonadati</taxon>
        <taxon>Verrucomicrobiota</taxon>
        <taxon>Verrucomicrobiia</taxon>
        <taxon>Verrucomicrobiales</taxon>
        <taxon>Verrucomicrobiaceae</taxon>
        <taxon>Phragmitibacter</taxon>
    </lineage>
</organism>
<dbReference type="Gene3D" id="1.10.10.10">
    <property type="entry name" value="Winged helix-like DNA-binding domain superfamily/Winged helix DNA-binding domain"/>
    <property type="match status" value="1"/>
</dbReference>
<reference evidence="4 5" key="1">
    <citation type="submission" date="2019-05" db="EMBL/GenBank/DDBJ databases">
        <title>Verrucobacter flavum gen. nov., sp. nov. a new member of the family Verrucomicrobiaceae.</title>
        <authorList>
            <person name="Szuroczki S."/>
            <person name="Abbaszade G."/>
            <person name="Szabo A."/>
            <person name="Felfoldi T."/>
            <person name="Schumann P."/>
            <person name="Boka K."/>
            <person name="Keki Z."/>
            <person name="Toumi M."/>
            <person name="Toth E."/>
        </authorList>
    </citation>
    <scope>NUCLEOTIDE SEQUENCE [LARGE SCALE GENOMIC DNA]</scope>
    <source>
        <strain evidence="4 5">MG-N-17</strain>
    </source>
</reference>
<dbReference type="OrthoDB" id="9813719at2"/>
<dbReference type="InterPro" id="IPR003812">
    <property type="entry name" value="Fido"/>
</dbReference>
<feature type="active site" evidence="1">
    <location>
        <position position="207"/>
    </location>
</feature>
<feature type="binding site" evidence="2">
    <location>
        <position position="256"/>
    </location>
    <ligand>
        <name>ATP</name>
        <dbReference type="ChEBI" id="CHEBI:30616"/>
    </ligand>
</feature>
<dbReference type="PANTHER" id="PTHR13504:SF33">
    <property type="entry name" value="FIC FAMILY PROTEIN"/>
    <property type="match status" value="1"/>
</dbReference>
<dbReference type="InterPro" id="IPR040198">
    <property type="entry name" value="Fido_containing"/>
</dbReference>
<name>A0A5R8KIV7_9BACT</name>
<keyword evidence="2" id="KW-0547">Nucleotide-binding</keyword>
<evidence type="ECO:0000313" key="5">
    <source>
        <dbReference type="Proteomes" id="UP000306196"/>
    </source>
</evidence>
<protein>
    <submittedName>
        <fullName evidence="4">Fic family protein</fullName>
    </submittedName>
</protein>
<dbReference type="AlphaFoldDB" id="A0A5R8KIV7"/>
<dbReference type="Pfam" id="PF02661">
    <property type="entry name" value="Fic"/>
    <property type="match status" value="1"/>
</dbReference>
<evidence type="ECO:0000313" key="4">
    <source>
        <dbReference type="EMBL" id="TLD71549.1"/>
    </source>
</evidence>
<dbReference type="EMBL" id="VAUV01000005">
    <property type="protein sequence ID" value="TLD71549.1"/>
    <property type="molecule type" value="Genomic_DNA"/>
</dbReference>
<comment type="caution">
    <text evidence="4">The sequence shown here is derived from an EMBL/GenBank/DDBJ whole genome shotgun (WGS) entry which is preliminary data.</text>
</comment>
<evidence type="ECO:0000256" key="1">
    <source>
        <dbReference type="PIRSR" id="PIRSR640198-1"/>
    </source>
</evidence>
<feature type="binding site" evidence="2">
    <location>
        <begin position="211"/>
        <end position="218"/>
    </location>
    <ligand>
        <name>ATP</name>
        <dbReference type="ChEBI" id="CHEBI:30616"/>
    </ligand>
</feature>
<keyword evidence="5" id="KW-1185">Reference proteome</keyword>
<dbReference type="PROSITE" id="PS51459">
    <property type="entry name" value="FIDO"/>
    <property type="match status" value="1"/>
</dbReference>
<dbReference type="InterPro" id="IPR036388">
    <property type="entry name" value="WH-like_DNA-bd_sf"/>
</dbReference>
<dbReference type="InterPro" id="IPR036597">
    <property type="entry name" value="Fido-like_dom_sf"/>
</dbReference>
<evidence type="ECO:0000256" key="2">
    <source>
        <dbReference type="PIRSR" id="PIRSR640198-2"/>
    </source>
</evidence>
<keyword evidence="2" id="KW-0067">ATP-binding</keyword>
<dbReference type="Gene3D" id="1.10.3290.10">
    <property type="entry name" value="Fido-like domain"/>
    <property type="match status" value="1"/>
</dbReference>
<feature type="binding site" evidence="2">
    <location>
        <begin position="248"/>
        <end position="249"/>
    </location>
    <ligand>
        <name>ATP</name>
        <dbReference type="ChEBI" id="CHEBI:30616"/>
    </ligand>
</feature>